<dbReference type="Gene3D" id="1.10.10.10">
    <property type="entry name" value="Winged helix-like DNA-binding domain superfamily/Winged helix DNA-binding domain"/>
    <property type="match status" value="1"/>
</dbReference>
<dbReference type="GO" id="GO:0003700">
    <property type="term" value="F:DNA-binding transcription factor activity"/>
    <property type="evidence" value="ECO:0007669"/>
    <property type="project" value="InterPro"/>
</dbReference>
<dbReference type="InterPro" id="IPR050950">
    <property type="entry name" value="HTH-type_LysR_regulators"/>
</dbReference>
<dbReference type="InterPro" id="IPR036390">
    <property type="entry name" value="WH_DNA-bd_sf"/>
</dbReference>
<proteinExistence type="inferred from homology"/>
<dbReference type="Proteomes" id="UP000301309">
    <property type="component" value="Unassembled WGS sequence"/>
</dbReference>
<dbReference type="AlphaFoldDB" id="A0A4D4LE60"/>
<keyword evidence="4" id="KW-0804">Transcription</keyword>
<evidence type="ECO:0000313" key="7">
    <source>
        <dbReference type="Proteomes" id="UP000301309"/>
    </source>
</evidence>
<dbReference type="EMBL" id="BJHW01000001">
    <property type="protein sequence ID" value="GDY56768.1"/>
    <property type="molecule type" value="Genomic_DNA"/>
</dbReference>
<keyword evidence="3" id="KW-0238">DNA-binding</keyword>
<comment type="caution">
    <text evidence="6">The sequence shown here is derived from an EMBL/GenBank/DDBJ whole genome shotgun (WGS) entry which is preliminary data.</text>
</comment>
<accession>A0A4D4LE60</accession>
<keyword evidence="2" id="KW-0805">Transcription regulation</keyword>
<dbReference type="PROSITE" id="PS50931">
    <property type="entry name" value="HTH_LYSR"/>
    <property type="match status" value="1"/>
</dbReference>
<evidence type="ECO:0000259" key="5">
    <source>
        <dbReference type="PROSITE" id="PS50931"/>
    </source>
</evidence>
<evidence type="ECO:0000256" key="4">
    <source>
        <dbReference type="ARBA" id="ARBA00023163"/>
    </source>
</evidence>
<organism evidence="6 7">
    <name type="scientific">Streptomyces violaceusniger</name>
    <dbReference type="NCBI Taxonomy" id="68280"/>
    <lineage>
        <taxon>Bacteria</taxon>
        <taxon>Bacillati</taxon>
        <taxon>Actinomycetota</taxon>
        <taxon>Actinomycetes</taxon>
        <taxon>Kitasatosporales</taxon>
        <taxon>Streptomycetaceae</taxon>
        <taxon>Streptomyces</taxon>
        <taxon>Streptomyces violaceusniger group</taxon>
    </lineage>
</organism>
<dbReference type="PANTHER" id="PTHR30419:SF31">
    <property type="entry name" value="BLR3139 PROTEIN"/>
    <property type="match status" value="1"/>
</dbReference>
<dbReference type="InterPro" id="IPR000847">
    <property type="entry name" value="LysR_HTH_N"/>
</dbReference>
<feature type="domain" description="HTH lysR-type" evidence="5">
    <location>
        <begin position="4"/>
        <end position="61"/>
    </location>
</feature>
<name>A0A4D4LE60_STRVO</name>
<dbReference type="GO" id="GO:0003677">
    <property type="term" value="F:DNA binding"/>
    <property type="evidence" value="ECO:0007669"/>
    <property type="project" value="UniProtKB-KW"/>
</dbReference>
<protein>
    <submittedName>
        <fullName evidence="6">LysR family transcriptional regulator</fullName>
    </submittedName>
</protein>
<reference evidence="6 7" key="1">
    <citation type="journal article" date="2020" name="Int. J. Syst. Evol. Microbiol.">
        <title>Reclassification of Streptomyces castelarensis and Streptomyces sporoclivatus as later heterotypic synonyms of Streptomyces antimycoticus.</title>
        <authorList>
            <person name="Komaki H."/>
            <person name="Tamura T."/>
        </authorList>
    </citation>
    <scope>NUCLEOTIDE SEQUENCE [LARGE SCALE GENOMIC DNA]</scope>
    <source>
        <strain evidence="6 7">NBRC 13459</strain>
    </source>
</reference>
<gene>
    <name evidence="6" type="ORF">SVIO_073910</name>
</gene>
<dbReference type="SUPFAM" id="SSF53850">
    <property type="entry name" value="Periplasmic binding protein-like II"/>
    <property type="match status" value="1"/>
</dbReference>
<keyword evidence="7" id="KW-1185">Reference proteome</keyword>
<evidence type="ECO:0000256" key="3">
    <source>
        <dbReference type="ARBA" id="ARBA00023125"/>
    </source>
</evidence>
<dbReference type="InterPro" id="IPR036388">
    <property type="entry name" value="WH-like_DNA-bd_sf"/>
</dbReference>
<dbReference type="PANTHER" id="PTHR30419">
    <property type="entry name" value="HTH-TYPE TRANSCRIPTIONAL REGULATOR YBHD"/>
    <property type="match status" value="1"/>
</dbReference>
<dbReference type="Pfam" id="PF03466">
    <property type="entry name" value="LysR_substrate"/>
    <property type="match status" value="1"/>
</dbReference>
<dbReference type="InterPro" id="IPR005119">
    <property type="entry name" value="LysR_subst-bd"/>
</dbReference>
<sequence>MGGVELRHLEYFLAVADTGSFTRAAKTLHVVQSGVSATVRALERELGSALFTRSPQEVILTAAGRAFLPRARETLDAARAAKDAVHRTQGALHGTVTVGTQTSIDLVDLPGLLAALRARHPGVTVRLRAAMAGSAGLAEHLRDGRLDVAFLSLPGPSPADLTTRLLATVPMAVYVADSHPLAGAGRVPLARLAEFPFIDSPPGFGNRTVVDRAFAAAGVEREVSVEVADIGTAVDFIRAGLGIGFLGDLLVPDRTGLDTVRVADHELRWQLTVATAATRRPSAATEAFLDLLAERHPAPLRGALTQARDPV</sequence>
<dbReference type="Gene3D" id="3.40.190.290">
    <property type="match status" value="1"/>
</dbReference>
<dbReference type="SUPFAM" id="SSF46785">
    <property type="entry name" value="Winged helix' DNA-binding domain"/>
    <property type="match status" value="1"/>
</dbReference>
<evidence type="ECO:0000256" key="2">
    <source>
        <dbReference type="ARBA" id="ARBA00023015"/>
    </source>
</evidence>
<comment type="similarity">
    <text evidence="1">Belongs to the LysR transcriptional regulatory family.</text>
</comment>
<dbReference type="Pfam" id="PF00126">
    <property type="entry name" value="HTH_1"/>
    <property type="match status" value="1"/>
</dbReference>
<evidence type="ECO:0000256" key="1">
    <source>
        <dbReference type="ARBA" id="ARBA00009437"/>
    </source>
</evidence>
<evidence type="ECO:0000313" key="6">
    <source>
        <dbReference type="EMBL" id="GDY56768.1"/>
    </source>
</evidence>
<dbReference type="GO" id="GO:0005829">
    <property type="term" value="C:cytosol"/>
    <property type="evidence" value="ECO:0007669"/>
    <property type="project" value="TreeGrafter"/>
</dbReference>
<dbReference type="FunFam" id="1.10.10.10:FF:000001">
    <property type="entry name" value="LysR family transcriptional regulator"/>
    <property type="match status" value="1"/>
</dbReference>
<dbReference type="PRINTS" id="PR00039">
    <property type="entry name" value="HTHLYSR"/>
</dbReference>